<evidence type="ECO:0000259" key="19">
    <source>
        <dbReference type="Pfam" id="PF01343"/>
    </source>
</evidence>
<evidence type="ECO:0000256" key="9">
    <source>
        <dbReference type="ARBA" id="ARBA00022825"/>
    </source>
</evidence>
<evidence type="ECO:0000256" key="14">
    <source>
        <dbReference type="ARBA" id="ARBA00081814"/>
    </source>
</evidence>
<evidence type="ECO:0000256" key="15">
    <source>
        <dbReference type="ARBA" id="ARBA00081929"/>
    </source>
</evidence>
<keyword evidence="7 18" id="KW-0812">Transmembrane</keyword>
<keyword evidence="10 18" id="KW-1133">Transmembrane helix</keyword>
<dbReference type="NCBIfam" id="TIGR00706">
    <property type="entry name" value="SppA_dom"/>
    <property type="match status" value="1"/>
</dbReference>
<name>A0A702DMQ0_SALDZ</name>
<dbReference type="CDD" id="cd07019">
    <property type="entry name" value="S49_SppA_1"/>
    <property type="match status" value="1"/>
</dbReference>
<feature type="domain" description="Peptidase S49" evidence="19">
    <location>
        <begin position="141"/>
        <end position="294"/>
    </location>
</feature>
<protein>
    <recommendedName>
        <fullName evidence="13">Protease 4</fullName>
    </recommendedName>
    <alternativeName>
        <fullName evidence="15">Endopeptidase IV</fullName>
    </alternativeName>
    <alternativeName>
        <fullName evidence="16">Protease IV</fullName>
    </alternativeName>
    <alternativeName>
        <fullName evidence="14">Signal peptide peptidase</fullName>
    </alternativeName>
</protein>
<dbReference type="PANTHER" id="PTHR33209:SF1">
    <property type="entry name" value="PEPTIDASE S49 DOMAIN-CONTAINING PROTEIN"/>
    <property type="match status" value="1"/>
</dbReference>
<evidence type="ECO:0000256" key="6">
    <source>
        <dbReference type="ARBA" id="ARBA00022670"/>
    </source>
</evidence>
<keyword evidence="8 20" id="KW-0378">Hydrolase</keyword>
<evidence type="ECO:0000256" key="3">
    <source>
        <dbReference type="ARBA" id="ARBA00011881"/>
    </source>
</evidence>
<keyword evidence="6" id="KW-0645">Protease</keyword>
<feature type="active site" description="Proton donor/acceptor" evidence="17">
    <location>
        <position position="209"/>
    </location>
</feature>
<comment type="similarity">
    <text evidence="2">Belongs to the peptidase S49 family.</text>
</comment>
<dbReference type="InterPro" id="IPR002142">
    <property type="entry name" value="Peptidase_S49"/>
</dbReference>
<keyword evidence="9" id="KW-0720">Serine protease</keyword>
<proteinExistence type="inferred from homology"/>
<dbReference type="Pfam" id="PF01343">
    <property type="entry name" value="Peptidase_S49"/>
    <property type="match status" value="2"/>
</dbReference>
<dbReference type="GO" id="GO:0005886">
    <property type="term" value="C:plasma membrane"/>
    <property type="evidence" value="ECO:0007669"/>
    <property type="project" value="UniProtKB-SubCell"/>
</dbReference>
<evidence type="ECO:0000256" key="12">
    <source>
        <dbReference type="ARBA" id="ARBA00054341"/>
    </source>
</evidence>
<dbReference type="CDD" id="cd07018">
    <property type="entry name" value="S49_SppA_67K_type"/>
    <property type="match status" value="1"/>
</dbReference>
<evidence type="ECO:0000256" key="8">
    <source>
        <dbReference type="ARBA" id="ARBA00022801"/>
    </source>
</evidence>
<gene>
    <name evidence="20" type="primary">sppA</name>
    <name evidence="20" type="ORF">G0D72_10775</name>
</gene>
<feature type="active site" description="Nucleophile" evidence="17">
    <location>
        <position position="409"/>
    </location>
</feature>
<evidence type="ECO:0000256" key="16">
    <source>
        <dbReference type="ARBA" id="ARBA00083898"/>
    </source>
</evidence>
<reference evidence="20" key="2">
    <citation type="submission" date="2018-07" db="EMBL/GenBank/DDBJ databases">
        <authorList>
            <consortium name="NCBI Pathogen Detection Project"/>
        </authorList>
    </citation>
    <scope>NUCLEOTIDE SEQUENCE</scope>
    <source>
        <strain evidence="20">11-3796</strain>
    </source>
</reference>
<dbReference type="FunFam" id="3.90.226.10:FF:000033">
    <property type="entry name" value="Protease 4"/>
    <property type="match status" value="1"/>
</dbReference>
<evidence type="ECO:0000256" key="11">
    <source>
        <dbReference type="ARBA" id="ARBA00023136"/>
    </source>
</evidence>
<comment type="function">
    <text evidence="12">Digests cleaved signal peptides in vitro, its in vivo function is unknown. This activity is necessary to maintain proper secretion of mature proteins across the membrane.</text>
</comment>
<dbReference type="InterPro" id="IPR029045">
    <property type="entry name" value="ClpP/crotonase-like_dom_sf"/>
</dbReference>
<organism evidence="20">
    <name type="scientific">Salmonella diarizonae</name>
    <dbReference type="NCBI Taxonomy" id="59204"/>
    <lineage>
        <taxon>Bacteria</taxon>
        <taxon>Pseudomonadati</taxon>
        <taxon>Pseudomonadota</taxon>
        <taxon>Gammaproteobacteria</taxon>
        <taxon>Enterobacterales</taxon>
        <taxon>Enterobacteriaceae</taxon>
        <taxon>Salmonella</taxon>
    </lineage>
</organism>
<evidence type="ECO:0000256" key="1">
    <source>
        <dbReference type="ARBA" id="ARBA00004377"/>
    </source>
</evidence>
<dbReference type="InterPro" id="IPR047217">
    <property type="entry name" value="S49_SppA_67K_type_N"/>
</dbReference>
<sequence>MRTLWRFIAGFFKWTWRLLNFVREMVLNLFFIFLVLVGVGIWMQIGNGSNSEQTARGALLLDISGVIVDKPSTNHRLGALGRQLFGASSDRLQENSLFDIVNAIRQAKDDRNITGIVLDLKNFTGADQPSMRYIGKALREFRDSGKPVFAMGENYSQGQYYLASFANKIWLSPQGQVDLHGFATNGLYYKTLLDKLKVSTHVFRVGTYKSAVEPFIRNDMSPAAREADSRWIGELWQNYLHTVSANRQISPQQLFPGAQAIIDGLTSVGGDTAKYALDHKLVDALASSADIEKALTKQFGWSKTENNYRAISYYDYSLKKPADNGGTIAVIFANGAIMDGEETPGNVGGDTTASQIRDARLDPKVKAIVLRVNSPGGSVNASEVIRAELAAAKAAGKPVVVSMGGMAASGGYWISTPANYIVASPSTLTGSIGIFGVINTVENSLSSIGVHSDGVSTSPLAEISMTKALSPEVQQMMQLSIEYGYKSFITLVAEARKRTPEQIDQIAQGHVWTGEDAKANGLVDSLGDFDDAVAKAADLAKLKQWHLDYYQDEPTVLDMVMDSMTGSVRAMLPEAIQAILPAPLVSAANTVKAEGDKLAAFNDPQNRYAFCLTCANVR</sequence>
<evidence type="ECO:0000256" key="18">
    <source>
        <dbReference type="SAM" id="Phobius"/>
    </source>
</evidence>
<comment type="caution">
    <text evidence="20">The sequence shown here is derived from an EMBL/GenBank/DDBJ whole genome shotgun (WGS) entry which is preliminary data.</text>
</comment>
<dbReference type="NCBIfam" id="NF008195">
    <property type="entry name" value="PRK10949.1"/>
    <property type="match status" value="1"/>
</dbReference>
<evidence type="ECO:0000256" key="2">
    <source>
        <dbReference type="ARBA" id="ARBA00008683"/>
    </source>
</evidence>
<feature type="domain" description="Peptidase S49" evidence="19">
    <location>
        <begin position="392"/>
        <end position="543"/>
    </location>
</feature>
<keyword evidence="11 18" id="KW-0472">Membrane</keyword>
<comment type="subunit">
    <text evidence="3">Homotetramer.</text>
</comment>
<evidence type="ECO:0000256" key="17">
    <source>
        <dbReference type="PIRSR" id="PIRSR001217-1"/>
    </source>
</evidence>
<dbReference type="Gene3D" id="3.90.226.10">
    <property type="entry name" value="2-enoyl-CoA Hydratase, Chain A, domain 1"/>
    <property type="match status" value="3"/>
</dbReference>
<dbReference type="FunFam" id="3.90.226.10:FF:000051">
    <property type="entry name" value="Protease 4"/>
    <property type="match status" value="1"/>
</dbReference>
<reference evidence="20" key="1">
    <citation type="journal article" date="2018" name="Genome Biol.">
        <title>SKESA: strategic k-mer extension for scrupulous assemblies.</title>
        <authorList>
            <person name="Souvorov A."/>
            <person name="Agarwala R."/>
            <person name="Lipman D.J."/>
        </authorList>
    </citation>
    <scope>NUCLEOTIDE SEQUENCE</scope>
    <source>
        <strain evidence="20">11-3796</strain>
    </source>
</reference>
<evidence type="ECO:0000256" key="7">
    <source>
        <dbReference type="ARBA" id="ARBA00022692"/>
    </source>
</evidence>
<keyword evidence="4" id="KW-1003">Cell membrane</keyword>
<keyword evidence="5" id="KW-0997">Cell inner membrane</keyword>
<evidence type="ECO:0000313" key="20">
    <source>
        <dbReference type="EMBL" id="HAC6769621.1"/>
    </source>
</evidence>
<dbReference type="PANTHER" id="PTHR33209">
    <property type="entry name" value="PROTEASE 4"/>
    <property type="match status" value="1"/>
</dbReference>
<comment type="subcellular location">
    <subcellularLocation>
        <location evidence="1">Cell inner membrane</location>
        <topology evidence="1">Single-pass membrane protein</topology>
    </subcellularLocation>
</comment>
<evidence type="ECO:0000256" key="4">
    <source>
        <dbReference type="ARBA" id="ARBA00022475"/>
    </source>
</evidence>
<dbReference type="SUPFAM" id="SSF52096">
    <property type="entry name" value="ClpP/crotonase"/>
    <property type="match status" value="2"/>
</dbReference>
<evidence type="ECO:0000256" key="13">
    <source>
        <dbReference type="ARBA" id="ARBA00072914"/>
    </source>
</evidence>
<dbReference type="AlphaFoldDB" id="A0A702DMQ0"/>
<dbReference type="GO" id="GO:0006465">
    <property type="term" value="P:signal peptide processing"/>
    <property type="evidence" value="ECO:0007669"/>
    <property type="project" value="InterPro"/>
</dbReference>
<dbReference type="InterPro" id="IPR004635">
    <property type="entry name" value="Pept_S49_SppA"/>
</dbReference>
<evidence type="ECO:0000256" key="5">
    <source>
        <dbReference type="ARBA" id="ARBA00022519"/>
    </source>
</evidence>
<evidence type="ECO:0000256" key="10">
    <source>
        <dbReference type="ARBA" id="ARBA00022989"/>
    </source>
</evidence>
<dbReference type="InterPro" id="IPR004634">
    <property type="entry name" value="Pept_S49_pIV"/>
</dbReference>
<dbReference type="EMBL" id="DAAMIJ010000019">
    <property type="protein sequence ID" value="HAC6769621.1"/>
    <property type="molecule type" value="Genomic_DNA"/>
</dbReference>
<dbReference type="NCBIfam" id="TIGR00705">
    <property type="entry name" value="SppA_67K"/>
    <property type="match status" value="1"/>
</dbReference>
<dbReference type="PIRSF" id="PIRSF001217">
    <property type="entry name" value="Protease_4_SppA"/>
    <property type="match status" value="1"/>
</dbReference>
<accession>A0A702DMQ0</accession>
<dbReference type="Gene3D" id="6.20.330.10">
    <property type="match status" value="1"/>
</dbReference>
<dbReference type="GO" id="GO:0008236">
    <property type="term" value="F:serine-type peptidase activity"/>
    <property type="evidence" value="ECO:0007669"/>
    <property type="project" value="UniProtKB-KW"/>
</dbReference>
<feature type="transmembrane region" description="Helical" evidence="18">
    <location>
        <begin position="21"/>
        <end position="43"/>
    </location>
</feature>
<dbReference type="InterPro" id="IPR033854">
    <property type="entry name" value="S49_SppA_1"/>
</dbReference>